<organism evidence="1 2">
    <name type="scientific">Ascaris lumbricoides</name>
    <name type="common">Giant roundworm</name>
    <dbReference type="NCBI Taxonomy" id="6252"/>
    <lineage>
        <taxon>Eukaryota</taxon>
        <taxon>Metazoa</taxon>
        <taxon>Ecdysozoa</taxon>
        <taxon>Nematoda</taxon>
        <taxon>Chromadorea</taxon>
        <taxon>Rhabditida</taxon>
        <taxon>Spirurina</taxon>
        <taxon>Ascaridomorpha</taxon>
        <taxon>Ascaridoidea</taxon>
        <taxon>Ascarididae</taxon>
        <taxon>Ascaris</taxon>
    </lineage>
</organism>
<name>A0A0M3IMF9_ASCLU</name>
<dbReference type="Proteomes" id="UP000036681">
    <property type="component" value="Unplaced"/>
</dbReference>
<evidence type="ECO:0000313" key="2">
    <source>
        <dbReference type="WBParaSite" id="ALUE_0001993701-mRNA-1"/>
    </source>
</evidence>
<evidence type="ECO:0000313" key="1">
    <source>
        <dbReference type="Proteomes" id="UP000036681"/>
    </source>
</evidence>
<keyword evidence="1" id="KW-1185">Reference proteome</keyword>
<dbReference type="AlphaFoldDB" id="A0A0M3IMF9"/>
<accession>A0A0M3IMF9</accession>
<protein>
    <submittedName>
        <fullName evidence="2">Transposase</fullName>
    </submittedName>
</protein>
<sequence>MAEIAPPRSTTSLVPVCMPRLSFVSPAFAGYKLRPEVAEFLALSLFGFATDEGRVHIFVLLGAGHAYDGAVVVRVLHYQRQAPAGCQEPS</sequence>
<reference evidence="2" key="1">
    <citation type="submission" date="2017-02" db="UniProtKB">
        <authorList>
            <consortium name="WormBaseParasite"/>
        </authorList>
    </citation>
    <scope>IDENTIFICATION</scope>
</reference>
<dbReference type="WBParaSite" id="ALUE_0001993701-mRNA-1">
    <property type="protein sequence ID" value="ALUE_0001993701-mRNA-1"/>
    <property type="gene ID" value="ALUE_0001993701"/>
</dbReference>
<proteinExistence type="predicted"/>